<organism evidence="5 6">
    <name type="scientific">Micromonospora pallida</name>
    <dbReference type="NCBI Taxonomy" id="145854"/>
    <lineage>
        <taxon>Bacteria</taxon>
        <taxon>Bacillati</taxon>
        <taxon>Actinomycetota</taxon>
        <taxon>Actinomycetes</taxon>
        <taxon>Micromonosporales</taxon>
        <taxon>Micromonosporaceae</taxon>
        <taxon>Micromonospora</taxon>
    </lineage>
</organism>
<dbReference type="InterPro" id="IPR036388">
    <property type="entry name" value="WH-like_DNA-bd_sf"/>
</dbReference>
<dbReference type="AlphaFoldDB" id="A0A1C6TK75"/>
<dbReference type="SMART" id="SM00345">
    <property type="entry name" value="HTH_GNTR"/>
    <property type="match status" value="1"/>
</dbReference>
<sequence>MPRTPAFRQIIADIRTAIETGQLKPGEQLPTIAQLCAQYDVSPTPVKYALRILEESGVIETWQGKGTYVRRQAAEE</sequence>
<evidence type="ECO:0000256" key="3">
    <source>
        <dbReference type="ARBA" id="ARBA00023163"/>
    </source>
</evidence>
<dbReference type="PROSITE" id="PS50949">
    <property type="entry name" value="HTH_GNTR"/>
    <property type="match status" value="1"/>
</dbReference>
<keyword evidence="1" id="KW-0805">Transcription regulation</keyword>
<dbReference type="SUPFAM" id="SSF46785">
    <property type="entry name" value="Winged helix' DNA-binding domain"/>
    <property type="match status" value="1"/>
</dbReference>
<dbReference type="Gene3D" id="1.10.10.10">
    <property type="entry name" value="Winged helix-like DNA-binding domain superfamily/Winged helix DNA-binding domain"/>
    <property type="match status" value="1"/>
</dbReference>
<dbReference type="InterPro" id="IPR036390">
    <property type="entry name" value="WH_DNA-bd_sf"/>
</dbReference>
<gene>
    <name evidence="5" type="ORF">GA0074692_6687</name>
</gene>
<dbReference type="PANTHER" id="PTHR44846:SF1">
    <property type="entry name" value="MANNOSYL-D-GLYCERATE TRANSPORT_METABOLISM SYSTEM REPRESSOR MNGR-RELATED"/>
    <property type="match status" value="1"/>
</dbReference>
<dbReference type="InterPro" id="IPR000524">
    <property type="entry name" value="Tscrpt_reg_HTH_GntR"/>
</dbReference>
<keyword evidence="6" id="KW-1185">Reference proteome</keyword>
<reference evidence="6" key="1">
    <citation type="submission" date="2016-06" db="EMBL/GenBank/DDBJ databases">
        <authorList>
            <person name="Varghese N."/>
            <person name="Submissions Spin"/>
        </authorList>
    </citation>
    <scope>NUCLEOTIDE SEQUENCE [LARGE SCALE GENOMIC DNA]</scope>
    <source>
        <strain evidence="6">DSM 43817</strain>
    </source>
</reference>
<evidence type="ECO:0000313" key="6">
    <source>
        <dbReference type="Proteomes" id="UP000198959"/>
    </source>
</evidence>
<dbReference type="Proteomes" id="UP000198959">
    <property type="component" value="Unassembled WGS sequence"/>
</dbReference>
<accession>A0A1C6TK75</accession>
<protein>
    <submittedName>
        <fullName evidence="5">Regulatory protein, gntR family</fullName>
    </submittedName>
</protein>
<dbReference type="STRING" id="145854.GA0074692_6687"/>
<feature type="domain" description="HTH gntR-type" evidence="4">
    <location>
        <begin position="4"/>
        <end position="72"/>
    </location>
</feature>
<dbReference type="OrthoDB" id="3579313at2"/>
<dbReference type="GO" id="GO:0003700">
    <property type="term" value="F:DNA-binding transcription factor activity"/>
    <property type="evidence" value="ECO:0007669"/>
    <property type="project" value="InterPro"/>
</dbReference>
<dbReference type="RefSeq" id="WP_091652161.1">
    <property type="nucleotide sequence ID" value="NZ_FMHW01000002.1"/>
</dbReference>
<dbReference type="PANTHER" id="PTHR44846">
    <property type="entry name" value="MANNOSYL-D-GLYCERATE TRANSPORT/METABOLISM SYSTEM REPRESSOR MNGR-RELATED"/>
    <property type="match status" value="1"/>
</dbReference>
<dbReference type="EMBL" id="FMHW01000002">
    <property type="protein sequence ID" value="SCL42161.1"/>
    <property type="molecule type" value="Genomic_DNA"/>
</dbReference>
<dbReference type="Pfam" id="PF00392">
    <property type="entry name" value="GntR"/>
    <property type="match status" value="1"/>
</dbReference>
<evidence type="ECO:0000256" key="1">
    <source>
        <dbReference type="ARBA" id="ARBA00023015"/>
    </source>
</evidence>
<keyword evidence="2" id="KW-0238">DNA-binding</keyword>
<name>A0A1C6TK75_9ACTN</name>
<dbReference type="InterPro" id="IPR050679">
    <property type="entry name" value="Bact_HTH_transcr_reg"/>
</dbReference>
<keyword evidence="3" id="KW-0804">Transcription</keyword>
<dbReference type="CDD" id="cd07377">
    <property type="entry name" value="WHTH_GntR"/>
    <property type="match status" value="1"/>
</dbReference>
<evidence type="ECO:0000259" key="4">
    <source>
        <dbReference type="PROSITE" id="PS50949"/>
    </source>
</evidence>
<evidence type="ECO:0000313" key="5">
    <source>
        <dbReference type="EMBL" id="SCL42161.1"/>
    </source>
</evidence>
<proteinExistence type="predicted"/>
<evidence type="ECO:0000256" key="2">
    <source>
        <dbReference type="ARBA" id="ARBA00023125"/>
    </source>
</evidence>
<dbReference type="GO" id="GO:0003677">
    <property type="term" value="F:DNA binding"/>
    <property type="evidence" value="ECO:0007669"/>
    <property type="project" value="UniProtKB-KW"/>
</dbReference>
<dbReference type="GO" id="GO:0045892">
    <property type="term" value="P:negative regulation of DNA-templated transcription"/>
    <property type="evidence" value="ECO:0007669"/>
    <property type="project" value="TreeGrafter"/>
</dbReference>